<feature type="region of interest" description="Disordered" evidence="1">
    <location>
        <begin position="1"/>
        <end position="23"/>
    </location>
</feature>
<feature type="compositionally biased region" description="Low complexity" evidence="1">
    <location>
        <begin position="400"/>
        <end position="436"/>
    </location>
</feature>
<protein>
    <submittedName>
        <fullName evidence="3">Uncharacterized protein</fullName>
    </submittedName>
</protein>
<dbReference type="Proteomes" id="UP001213000">
    <property type="component" value="Unassembled WGS sequence"/>
</dbReference>
<evidence type="ECO:0000313" key="3">
    <source>
        <dbReference type="EMBL" id="KAJ3574564.1"/>
    </source>
</evidence>
<comment type="caution">
    <text evidence="3">The sequence shown here is derived from an EMBL/GenBank/DDBJ whole genome shotgun (WGS) entry which is preliminary data.</text>
</comment>
<evidence type="ECO:0000313" key="4">
    <source>
        <dbReference type="Proteomes" id="UP001213000"/>
    </source>
</evidence>
<feature type="compositionally biased region" description="Gly residues" evidence="1">
    <location>
        <begin position="157"/>
        <end position="167"/>
    </location>
</feature>
<feature type="compositionally biased region" description="Low complexity" evidence="1">
    <location>
        <begin position="96"/>
        <end position="116"/>
    </location>
</feature>
<keyword evidence="2" id="KW-0812">Transmembrane</keyword>
<sequence length="448" mass="44566">MTASVLRSRMLRKHPKRRPGFIGDAISNVLDDAKDGKFGSKAQGLADALSSGKGGSGFPNFPNHGSGNQGNNGNSGSNSGGNSGQGNGGGGGSSGGSSSSNNGNGNGSSTGNNNNSNGGGGGSGKDSNNADSNNPSSGSSGGSNGGSHNAPSSNSGSAGGDNDGGSSGSSNDNKDSSKDSDSDPPFTSPVANAGSEFIHFFASLSESLIVPLDVLGTSSTHRSETGSSPSPSIFVSAIVPTGAASTPGAIFSDTASIPSATSTAPEAQSDVSQSNNRGAIAGGIVGALLFLFLVYGAWLVYKRRRKSQLPPSAEFVNNPSAYPFARAGFGNTTAADEKSGVSGGKYGGAGTGAAGQAKFKPFSADSAEGMLSEKGPQMGQYRDNYSQPLPPPPQPEVLYTTPARVSTPPSVPSSAPGTPTTPNGRRIPFGTGTFQFPPRPPQPQPQPR</sequence>
<name>A0AAD5YVK6_9AGAR</name>
<feature type="compositionally biased region" description="Basic residues" evidence="1">
    <location>
        <begin position="9"/>
        <end position="19"/>
    </location>
</feature>
<evidence type="ECO:0000256" key="1">
    <source>
        <dbReference type="SAM" id="MobiDB-lite"/>
    </source>
</evidence>
<keyword evidence="2" id="KW-1133">Transmembrane helix</keyword>
<feature type="compositionally biased region" description="Pro residues" evidence="1">
    <location>
        <begin position="437"/>
        <end position="448"/>
    </location>
</feature>
<organism evidence="3 4">
    <name type="scientific">Leucocoprinus birnbaumii</name>
    <dbReference type="NCBI Taxonomy" id="56174"/>
    <lineage>
        <taxon>Eukaryota</taxon>
        <taxon>Fungi</taxon>
        <taxon>Dikarya</taxon>
        <taxon>Basidiomycota</taxon>
        <taxon>Agaricomycotina</taxon>
        <taxon>Agaricomycetes</taxon>
        <taxon>Agaricomycetidae</taxon>
        <taxon>Agaricales</taxon>
        <taxon>Agaricineae</taxon>
        <taxon>Agaricaceae</taxon>
        <taxon>Leucocoprinus</taxon>
    </lineage>
</organism>
<evidence type="ECO:0000256" key="2">
    <source>
        <dbReference type="SAM" id="Phobius"/>
    </source>
</evidence>
<dbReference type="EMBL" id="JANIEX010000064">
    <property type="protein sequence ID" value="KAJ3574564.1"/>
    <property type="molecule type" value="Genomic_DNA"/>
</dbReference>
<feature type="compositionally biased region" description="Gly residues" evidence="1">
    <location>
        <begin position="78"/>
        <end position="95"/>
    </location>
</feature>
<feature type="region of interest" description="Disordered" evidence="1">
    <location>
        <begin position="368"/>
        <end position="448"/>
    </location>
</feature>
<gene>
    <name evidence="3" type="ORF">NP233_g1676</name>
</gene>
<reference evidence="3" key="1">
    <citation type="submission" date="2022-07" db="EMBL/GenBank/DDBJ databases">
        <title>Genome Sequence of Leucocoprinus birnbaumii.</title>
        <authorList>
            <person name="Buettner E."/>
        </authorList>
    </citation>
    <scope>NUCLEOTIDE SEQUENCE</scope>
    <source>
        <strain evidence="3">VT141</strain>
    </source>
</reference>
<proteinExistence type="predicted"/>
<keyword evidence="2" id="KW-0472">Membrane</keyword>
<feature type="compositionally biased region" description="Low complexity" evidence="1">
    <location>
        <begin position="125"/>
        <end position="138"/>
    </location>
</feature>
<feature type="compositionally biased region" description="Low complexity" evidence="1">
    <location>
        <begin position="146"/>
        <end position="156"/>
    </location>
</feature>
<dbReference type="AlphaFoldDB" id="A0AAD5YVK6"/>
<feature type="transmembrane region" description="Helical" evidence="2">
    <location>
        <begin position="279"/>
        <end position="301"/>
    </location>
</feature>
<feature type="compositionally biased region" description="Basic and acidic residues" evidence="1">
    <location>
        <begin position="172"/>
        <end position="181"/>
    </location>
</feature>
<feature type="region of interest" description="Disordered" evidence="1">
    <location>
        <begin position="46"/>
        <end position="190"/>
    </location>
</feature>
<feature type="compositionally biased region" description="Low complexity" evidence="1">
    <location>
        <begin position="65"/>
        <end position="77"/>
    </location>
</feature>
<keyword evidence="4" id="KW-1185">Reference proteome</keyword>
<accession>A0AAD5YVK6</accession>